<dbReference type="InterPro" id="IPR000847">
    <property type="entry name" value="LysR_HTH_N"/>
</dbReference>
<dbReference type="Gene3D" id="3.40.190.10">
    <property type="entry name" value="Periplasmic binding protein-like II"/>
    <property type="match status" value="2"/>
</dbReference>
<dbReference type="PANTHER" id="PTHR30537:SF74">
    <property type="entry name" value="HTH-TYPE TRANSCRIPTIONAL REGULATOR TRPI"/>
    <property type="match status" value="1"/>
</dbReference>
<reference evidence="6 7" key="1">
    <citation type="submission" date="2018-06" db="EMBL/GenBank/DDBJ databases">
        <title>Rhizobium wuzhouense sp. nov., isolated from roots of Oryza officinalis.</title>
        <authorList>
            <person name="Yuan T."/>
        </authorList>
    </citation>
    <scope>NUCLEOTIDE SEQUENCE [LARGE SCALE GENOMIC DNA]</scope>
    <source>
        <strain evidence="6 7">W44</strain>
    </source>
</reference>
<dbReference type="RefSeq" id="WP_110791497.1">
    <property type="nucleotide sequence ID" value="NZ_QJRY01000004.1"/>
</dbReference>
<dbReference type="InterPro" id="IPR036388">
    <property type="entry name" value="WH-like_DNA-bd_sf"/>
</dbReference>
<evidence type="ECO:0000259" key="5">
    <source>
        <dbReference type="PROSITE" id="PS50931"/>
    </source>
</evidence>
<dbReference type="EMBL" id="QJRY01000004">
    <property type="protein sequence ID" value="PYB72979.1"/>
    <property type="molecule type" value="Genomic_DNA"/>
</dbReference>
<sequence length="298" mass="33048">MKNRKNLPVAALRAFEAAARHGTLTQAAEELAVTHGAISRHVSHLEAVIGTPLFEGARNRPKLTPEGRVFGFALTNAFDQIDDALRLISRGDDSILDVACLSTFAIRWLVPRLHDFTARYPRYDVRLATDDRSPRSPVDVQIVVLEPGTAIPEDCTLLFEEQLGLVVAPSAVPGFAPGQTDTVRLDALPRLETRTRPHVWHEWSRLAADSRTTPPRQSRTFDHYHLTIEAALSGLGVAIAPWHLVAGDVASGRLVAPFGFHMSEHRYGVRVARKGRRKTQHFIEWLKAAIAEFPEPTC</sequence>
<keyword evidence="2" id="KW-0805">Transcription regulation</keyword>
<accession>A0ABX5NSJ5</accession>
<dbReference type="Pfam" id="PF00126">
    <property type="entry name" value="HTH_1"/>
    <property type="match status" value="1"/>
</dbReference>
<dbReference type="SUPFAM" id="SSF46785">
    <property type="entry name" value="Winged helix' DNA-binding domain"/>
    <property type="match status" value="1"/>
</dbReference>
<keyword evidence="7" id="KW-1185">Reference proteome</keyword>
<keyword evidence="3" id="KW-0238">DNA-binding</keyword>
<organism evidence="6 7">
    <name type="scientific">Rhizobium wuzhouense</name>
    <dbReference type="NCBI Taxonomy" id="1986026"/>
    <lineage>
        <taxon>Bacteria</taxon>
        <taxon>Pseudomonadati</taxon>
        <taxon>Pseudomonadota</taxon>
        <taxon>Alphaproteobacteria</taxon>
        <taxon>Hyphomicrobiales</taxon>
        <taxon>Rhizobiaceae</taxon>
        <taxon>Rhizobium/Agrobacterium group</taxon>
        <taxon>Rhizobium</taxon>
    </lineage>
</organism>
<dbReference type="InterPro" id="IPR005119">
    <property type="entry name" value="LysR_subst-bd"/>
</dbReference>
<keyword evidence="4" id="KW-0804">Transcription</keyword>
<comment type="similarity">
    <text evidence="1">Belongs to the LysR transcriptional regulatory family.</text>
</comment>
<gene>
    <name evidence="6" type="ORF">DMY87_11620</name>
</gene>
<dbReference type="PROSITE" id="PS50931">
    <property type="entry name" value="HTH_LYSR"/>
    <property type="match status" value="1"/>
</dbReference>
<protein>
    <submittedName>
        <fullName evidence="6">LysR family transcriptional regulator</fullName>
    </submittedName>
</protein>
<proteinExistence type="inferred from homology"/>
<dbReference type="PANTHER" id="PTHR30537">
    <property type="entry name" value="HTH-TYPE TRANSCRIPTIONAL REGULATOR"/>
    <property type="match status" value="1"/>
</dbReference>
<name>A0ABX5NSJ5_9HYPH</name>
<dbReference type="CDD" id="cd08432">
    <property type="entry name" value="PBP2_GcdR_TrpI_HvrB_AmpR_like"/>
    <property type="match status" value="1"/>
</dbReference>
<evidence type="ECO:0000256" key="4">
    <source>
        <dbReference type="ARBA" id="ARBA00023163"/>
    </source>
</evidence>
<dbReference type="Pfam" id="PF03466">
    <property type="entry name" value="LysR_substrate"/>
    <property type="match status" value="1"/>
</dbReference>
<dbReference type="Proteomes" id="UP000247536">
    <property type="component" value="Unassembled WGS sequence"/>
</dbReference>
<comment type="caution">
    <text evidence="6">The sequence shown here is derived from an EMBL/GenBank/DDBJ whole genome shotgun (WGS) entry which is preliminary data.</text>
</comment>
<evidence type="ECO:0000313" key="7">
    <source>
        <dbReference type="Proteomes" id="UP000247536"/>
    </source>
</evidence>
<evidence type="ECO:0000313" key="6">
    <source>
        <dbReference type="EMBL" id="PYB72979.1"/>
    </source>
</evidence>
<feature type="domain" description="HTH lysR-type" evidence="5">
    <location>
        <begin position="7"/>
        <end position="64"/>
    </location>
</feature>
<evidence type="ECO:0000256" key="2">
    <source>
        <dbReference type="ARBA" id="ARBA00023015"/>
    </source>
</evidence>
<dbReference type="SUPFAM" id="SSF53850">
    <property type="entry name" value="Periplasmic binding protein-like II"/>
    <property type="match status" value="1"/>
</dbReference>
<dbReference type="InterPro" id="IPR036390">
    <property type="entry name" value="WH_DNA-bd_sf"/>
</dbReference>
<dbReference type="InterPro" id="IPR058163">
    <property type="entry name" value="LysR-type_TF_proteobact-type"/>
</dbReference>
<evidence type="ECO:0000256" key="1">
    <source>
        <dbReference type="ARBA" id="ARBA00009437"/>
    </source>
</evidence>
<dbReference type="Gene3D" id="1.10.10.10">
    <property type="entry name" value="Winged helix-like DNA-binding domain superfamily/Winged helix DNA-binding domain"/>
    <property type="match status" value="1"/>
</dbReference>
<evidence type="ECO:0000256" key="3">
    <source>
        <dbReference type="ARBA" id="ARBA00023125"/>
    </source>
</evidence>